<dbReference type="Gene3D" id="1.20.1260.20">
    <property type="entry name" value="PPE superfamily"/>
    <property type="match status" value="1"/>
</dbReference>
<sequence length="397" mass="38627">MDFAAFPPEVNSGLMYTGSGAGPLMAAATAWSNLAAELSSTATQYESVITALTTEQWTGAGSAAAAAAAQPYVSWLTTTATAAEQAAMQATASAAAYEAAFTATVPPPVIAANRATLAALVATNFLGINTPAIMATEAHYAEMWVQDAVAMYTYQAASAVAAALQPLTPASQTTNPAGPGLQAAAVGAAAASSPAQGLGDIVSGLQSELTNITLGTSSIGTGLWNMLPANVQEMLTALDGFLGTPLIFNGVQQIGVTAAWFVFAAIPNAILGSHTAAGLYGSAEAAAGAVEGGAIAAEGAAAGLASEVVPAGAAASLGEASLVGSLSVPASWTSAAPAAADVGTALAGSGWTVPEEAGAVSGMAGMPGMAAAAKGAGAYAGPRYGFKPVVMPKQVVV</sequence>
<comment type="caution">
    <text evidence="4">The sequence shown here is derived from an EMBL/GenBank/DDBJ whole genome shotgun (WGS) entry which is preliminary data.</text>
</comment>
<gene>
    <name evidence="4" type="ORF">BST12_07235</name>
</gene>
<dbReference type="RefSeq" id="WP_083112431.1">
    <property type="nucleotide sequence ID" value="NZ_JACKTS010000023.1"/>
</dbReference>
<dbReference type="SUPFAM" id="SSF140459">
    <property type="entry name" value="PE/PPE dimer-like"/>
    <property type="match status" value="1"/>
</dbReference>
<keyword evidence="5" id="KW-1185">Reference proteome</keyword>
<dbReference type="FunFam" id="1.20.1260.20:FF:000001">
    <property type="entry name" value="PPE family protein PPE41"/>
    <property type="match status" value="1"/>
</dbReference>
<evidence type="ECO:0000256" key="1">
    <source>
        <dbReference type="ARBA" id="ARBA00010652"/>
    </source>
</evidence>
<organism evidence="4 5">
    <name type="scientific">Mycobacterium angelicum</name>
    <dbReference type="NCBI Taxonomy" id="470074"/>
    <lineage>
        <taxon>Bacteria</taxon>
        <taxon>Bacillati</taxon>
        <taxon>Actinomycetota</taxon>
        <taxon>Actinomycetes</taxon>
        <taxon>Mycobacteriales</taxon>
        <taxon>Mycobacteriaceae</taxon>
        <taxon>Mycobacterium</taxon>
    </lineage>
</organism>
<name>A0A1W9ZZX9_MYCAN</name>
<dbReference type="AlphaFoldDB" id="A0A1W9ZZX9"/>
<feature type="domain" description="PPE" evidence="2">
    <location>
        <begin position="2"/>
        <end position="163"/>
    </location>
</feature>
<dbReference type="EMBL" id="MVHE01000007">
    <property type="protein sequence ID" value="ORA23264.1"/>
    <property type="molecule type" value="Genomic_DNA"/>
</dbReference>
<dbReference type="InterPro" id="IPR022171">
    <property type="entry name" value="PPE_C"/>
</dbReference>
<proteinExistence type="inferred from homology"/>
<reference evidence="4 5" key="1">
    <citation type="submission" date="2017-02" db="EMBL/GenBank/DDBJ databases">
        <title>The new phylogeny of genus Mycobacterium.</title>
        <authorList>
            <person name="Tortoli E."/>
            <person name="Trovato A."/>
            <person name="Cirillo D.M."/>
        </authorList>
    </citation>
    <scope>NUCLEOTIDE SEQUENCE [LARGE SCALE GENOMIC DNA]</scope>
    <source>
        <strain evidence="4 5">DSM 45057</strain>
    </source>
</reference>
<dbReference type="InterPro" id="IPR000030">
    <property type="entry name" value="PPE_dom"/>
</dbReference>
<evidence type="ECO:0000313" key="5">
    <source>
        <dbReference type="Proteomes" id="UP000192284"/>
    </source>
</evidence>
<protein>
    <recommendedName>
        <fullName evidence="6">PPE family protein</fullName>
    </recommendedName>
</protein>
<evidence type="ECO:0000259" key="2">
    <source>
        <dbReference type="Pfam" id="PF00823"/>
    </source>
</evidence>
<feature type="domain" description="PPE family C-terminal" evidence="3">
    <location>
        <begin position="314"/>
        <end position="393"/>
    </location>
</feature>
<dbReference type="OrthoDB" id="4753710at2"/>
<comment type="similarity">
    <text evidence="1">Belongs to the mycobacterial PPE family.</text>
</comment>
<evidence type="ECO:0000313" key="4">
    <source>
        <dbReference type="EMBL" id="ORA23264.1"/>
    </source>
</evidence>
<dbReference type="PANTHER" id="PTHR46766">
    <property type="entry name" value="GLUTAMINE-RICH PROTEIN 2"/>
    <property type="match status" value="1"/>
</dbReference>
<dbReference type="GO" id="GO:0052572">
    <property type="term" value="P:response to host immune response"/>
    <property type="evidence" value="ECO:0007669"/>
    <property type="project" value="TreeGrafter"/>
</dbReference>
<accession>A0A1W9ZZX9</accession>
<dbReference type="InterPro" id="IPR038332">
    <property type="entry name" value="PPE_sf"/>
</dbReference>
<evidence type="ECO:0000259" key="3">
    <source>
        <dbReference type="Pfam" id="PF12484"/>
    </source>
</evidence>
<dbReference type="Proteomes" id="UP000192284">
    <property type="component" value="Unassembled WGS sequence"/>
</dbReference>
<dbReference type="PANTHER" id="PTHR46766:SF1">
    <property type="entry name" value="GLUTAMINE-RICH PROTEIN 2"/>
    <property type="match status" value="1"/>
</dbReference>
<dbReference type="Pfam" id="PF00823">
    <property type="entry name" value="PPE"/>
    <property type="match status" value="1"/>
</dbReference>
<dbReference type="Pfam" id="PF12484">
    <property type="entry name" value="PPE-SVP"/>
    <property type="match status" value="1"/>
</dbReference>
<evidence type="ECO:0008006" key="6">
    <source>
        <dbReference type="Google" id="ProtNLM"/>
    </source>
</evidence>